<gene>
    <name evidence="2" type="ORF">K470DRAFT_259140</name>
</gene>
<dbReference type="EMBL" id="MU005997">
    <property type="protein sequence ID" value="KAF2859113.1"/>
    <property type="molecule type" value="Genomic_DNA"/>
</dbReference>
<reference evidence="2" key="1">
    <citation type="journal article" date="2020" name="Stud. Mycol.">
        <title>101 Dothideomycetes genomes: a test case for predicting lifestyles and emergence of pathogens.</title>
        <authorList>
            <person name="Haridas S."/>
            <person name="Albert R."/>
            <person name="Binder M."/>
            <person name="Bloem J."/>
            <person name="Labutti K."/>
            <person name="Salamov A."/>
            <person name="Andreopoulos B."/>
            <person name="Baker S."/>
            <person name="Barry K."/>
            <person name="Bills G."/>
            <person name="Bluhm B."/>
            <person name="Cannon C."/>
            <person name="Castanera R."/>
            <person name="Culley D."/>
            <person name="Daum C."/>
            <person name="Ezra D."/>
            <person name="Gonzalez J."/>
            <person name="Henrissat B."/>
            <person name="Kuo A."/>
            <person name="Liang C."/>
            <person name="Lipzen A."/>
            <person name="Lutzoni F."/>
            <person name="Magnuson J."/>
            <person name="Mondo S."/>
            <person name="Nolan M."/>
            <person name="Ohm R."/>
            <person name="Pangilinan J."/>
            <person name="Park H.-J."/>
            <person name="Ramirez L."/>
            <person name="Alfaro M."/>
            <person name="Sun H."/>
            <person name="Tritt A."/>
            <person name="Yoshinaga Y."/>
            <person name="Zwiers L.-H."/>
            <person name="Turgeon B."/>
            <person name="Goodwin S."/>
            <person name="Spatafora J."/>
            <person name="Crous P."/>
            <person name="Grigoriev I."/>
        </authorList>
    </citation>
    <scope>NUCLEOTIDE SEQUENCE</scope>
    <source>
        <strain evidence="2">CBS 480.64</strain>
    </source>
</reference>
<dbReference type="Proteomes" id="UP000799421">
    <property type="component" value="Unassembled WGS sequence"/>
</dbReference>
<organism evidence="2 3">
    <name type="scientific">Piedraia hortae CBS 480.64</name>
    <dbReference type="NCBI Taxonomy" id="1314780"/>
    <lineage>
        <taxon>Eukaryota</taxon>
        <taxon>Fungi</taxon>
        <taxon>Dikarya</taxon>
        <taxon>Ascomycota</taxon>
        <taxon>Pezizomycotina</taxon>
        <taxon>Dothideomycetes</taxon>
        <taxon>Dothideomycetidae</taxon>
        <taxon>Capnodiales</taxon>
        <taxon>Piedraiaceae</taxon>
        <taxon>Piedraia</taxon>
    </lineage>
</organism>
<accession>A0A6A7BVE6</accession>
<keyword evidence="3" id="KW-1185">Reference proteome</keyword>
<feature type="compositionally biased region" description="Basic and acidic residues" evidence="1">
    <location>
        <begin position="149"/>
        <end position="158"/>
    </location>
</feature>
<evidence type="ECO:0000256" key="1">
    <source>
        <dbReference type="SAM" id="MobiDB-lite"/>
    </source>
</evidence>
<evidence type="ECO:0000313" key="3">
    <source>
        <dbReference type="Proteomes" id="UP000799421"/>
    </source>
</evidence>
<evidence type="ECO:0008006" key="4">
    <source>
        <dbReference type="Google" id="ProtNLM"/>
    </source>
</evidence>
<name>A0A6A7BVE6_9PEZI</name>
<feature type="region of interest" description="Disordered" evidence="1">
    <location>
        <begin position="137"/>
        <end position="172"/>
    </location>
</feature>
<dbReference type="OrthoDB" id="3937724at2759"/>
<proteinExistence type="predicted"/>
<dbReference type="AlphaFoldDB" id="A0A6A7BVE6"/>
<sequence length="268" mass="31340">MPVRFSLLLRFGGGLSIRSAAALPSPARPVFFIASHCHRTMPSSIMDITYSDPRTGERARDRRRVQEIPYDQVENLRRQGIDCIMRGDSVPRNDREGVPRMVRDDDALFERDQALARRYRDEYDGQRVAPYNRRRKSYDDYDDYSDEEYDHRRRDRDERHRHHRRHDDRRGSNAKKDDVLWWSMRNRDEANFLERNLDSSYDGLLASAAGAALGAVTARSFAGEEKSKMKMVGGAVIGAAMFNALENKWRVSQERDVRNLDERRKESR</sequence>
<evidence type="ECO:0000313" key="2">
    <source>
        <dbReference type="EMBL" id="KAF2859113.1"/>
    </source>
</evidence>
<protein>
    <recommendedName>
        <fullName evidence="4">Glycine zipper 2TM domain-containing protein</fullName>
    </recommendedName>
</protein>